<proteinExistence type="predicted"/>
<dbReference type="PANTHER" id="PTHR43657:SF1">
    <property type="entry name" value="ALTERED INHERITANCE OF MITOCHONDRIA PROTEIN 24, MITOCHONDRIAL"/>
    <property type="match status" value="1"/>
</dbReference>
<dbReference type="AlphaFoldDB" id="A0A9D1H5Q9"/>
<dbReference type="Gene3D" id="3.60.160.10">
    <property type="entry name" value="Mitochondrial biogenesis AIM24"/>
    <property type="match status" value="1"/>
</dbReference>
<dbReference type="InterPro" id="IPR016031">
    <property type="entry name" value="Trp_RNA-bd_attenuator-like_dom"/>
</dbReference>
<comment type="caution">
    <text evidence="1">The sequence shown here is derived from an EMBL/GenBank/DDBJ whole genome shotgun (WGS) entry which is preliminary data.</text>
</comment>
<dbReference type="EMBL" id="DVLU01000073">
    <property type="protein sequence ID" value="HIT85719.1"/>
    <property type="molecule type" value="Genomic_DNA"/>
</dbReference>
<dbReference type="InterPro" id="IPR002838">
    <property type="entry name" value="AIM24"/>
</dbReference>
<accession>A0A9D1H5Q9</accession>
<evidence type="ECO:0000313" key="1">
    <source>
        <dbReference type="EMBL" id="HIT85719.1"/>
    </source>
</evidence>
<evidence type="ECO:0000313" key="2">
    <source>
        <dbReference type="Proteomes" id="UP000824165"/>
    </source>
</evidence>
<name>A0A9D1H5Q9_9FIRM</name>
<dbReference type="InterPro" id="IPR036983">
    <property type="entry name" value="AIM24_sf"/>
</dbReference>
<dbReference type="Proteomes" id="UP000824165">
    <property type="component" value="Unassembled WGS sequence"/>
</dbReference>
<dbReference type="NCBIfam" id="TIGR00266">
    <property type="entry name" value="TIGR00266 family protein"/>
    <property type="match status" value="1"/>
</dbReference>
<reference evidence="1" key="1">
    <citation type="submission" date="2020-10" db="EMBL/GenBank/DDBJ databases">
        <authorList>
            <person name="Gilroy R."/>
        </authorList>
    </citation>
    <scope>NUCLEOTIDE SEQUENCE</scope>
    <source>
        <strain evidence="1">CHK181-108</strain>
    </source>
</reference>
<sequence length="230" mass="24583">MRYEIFGENLPAVSITLNRGESIVTQSGGMSWMTSGIEMDTNMRGGFLKGLGRMFSGESLFMATYTAAEDNQNLTIASSFPGEIRALQLNGSTEYICQKDAFLCAETGVDISAHVVKGLKAGLFGGEGFILQKLGGTGTAWLELDGSIREITLAPGETIKADSGSIAFFESSVTYTAEMVKGFKNILFGGEGLFLSTLTGPGKVYLQTLSLPRFAGRLIPFLPRPTNSSN</sequence>
<dbReference type="PANTHER" id="PTHR43657">
    <property type="entry name" value="TRYPTOPHAN RNA-BINDING ATTENUATOR PROTEIN-LIKE PROTEIN"/>
    <property type="match status" value="1"/>
</dbReference>
<dbReference type="SUPFAM" id="SSF51219">
    <property type="entry name" value="TRAP-like"/>
    <property type="match status" value="1"/>
</dbReference>
<reference evidence="1" key="2">
    <citation type="journal article" date="2021" name="PeerJ">
        <title>Extensive microbial diversity within the chicken gut microbiome revealed by metagenomics and culture.</title>
        <authorList>
            <person name="Gilroy R."/>
            <person name="Ravi A."/>
            <person name="Getino M."/>
            <person name="Pursley I."/>
            <person name="Horton D.L."/>
            <person name="Alikhan N.F."/>
            <person name="Baker D."/>
            <person name="Gharbi K."/>
            <person name="Hall N."/>
            <person name="Watson M."/>
            <person name="Adriaenssens E.M."/>
            <person name="Foster-Nyarko E."/>
            <person name="Jarju S."/>
            <person name="Secka A."/>
            <person name="Antonio M."/>
            <person name="Oren A."/>
            <person name="Chaudhuri R.R."/>
            <person name="La Ragione R."/>
            <person name="Hildebrand F."/>
            <person name="Pallen M.J."/>
        </authorList>
    </citation>
    <scope>NUCLEOTIDE SEQUENCE</scope>
    <source>
        <strain evidence="1">CHK181-108</strain>
    </source>
</reference>
<organism evidence="1 2">
    <name type="scientific">Candidatus Ornithomonoglobus intestinigallinarum</name>
    <dbReference type="NCBI Taxonomy" id="2840894"/>
    <lineage>
        <taxon>Bacteria</taxon>
        <taxon>Bacillati</taxon>
        <taxon>Bacillota</taxon>
        <taxon>Clostridia</taxon>
        <taxon>Candidatus Ornithomonoglobus</taxon>
    </lineage>
</organism>
<dbReference type="Pfam" id="PF01987">
    <property type="entry name" value="AIM24"/>
    <property type="match status" value="1"/>
</dbReference>
<gene>
    <name evidence="1" type="ORF">IAA60_07435</name>
</gene>
<protein>
    <submittedName>
        <fullName evidence="1">TIGR00266 family protein</fullName>
    </submittedName>
</protein>